<feature type="binding site" evidence="11">
    <location>
        <position position="285"/>
    </location>
    <ligand>
        <name>substrate</name>
    </ligand>
</feature>
<evidence type="ECO:0000256" key="3">
    <source>
        <dbReference type="ARBA" id="ARBA00013633"/>
    </source>
</evidence>
<dbReference type="InterPro" id="IPR029066">
    <property type="entry name" value="PLP-binding_barrel"/>
</dbReference>
<evidence type="ECO:0000256" key="2">
    <source>
        <dbReference type="ARBA" id="ARBA00012259"/>
    </source>
</evidence>
<evidence type="ECO:0000256" key="8">
    <source>
        <dbReference type="ARBA" id="ARBA00025802"/>
    </source>
</evidence>
<dbReference type="Gene3D" id="2.40.37.10">
    <property type="entry name" value="Lyase, Ornithine Decarboxylase, Chain A, domain 1"/>
    <property type="match status" value="1"/>
</dbReference>
<dbReference type="GO" id="GO:0009089">
    <property type="term" value="P:lysine biosynthetic process via diaminopimelate"/>
    <property type="evidence" value="ECO:0007669"/>
    <property type="project" value="TreeGrafter"/>
</dbReference>
<dbReference type="SUPFAM" id="SSF51419">
    <property type="entry name" value="PLP-binding barrel"/>
    <property type="match status" value="1"/>
</dbReference>
<gene>
    <name evidence="12" type="primary">nspC</name>
    <name evidence="12" type="ORF">IAA93_03450</name>
</gene>
<accession>A0A9D2UI42</accession>
<evidence type="ECO:0000256" key="11">
    <source>
        <dbReference type="PIRSR" id="PIRSR038941-1"/>
    </source>
</evidence>
<dbReference type="GO" id="GO:0045312">
    <property type="term" value="P:nor-spermidine biosynthetic process"/>
    <property type="evidence" value="ECO:0007669"/>
    <property type="project" value="InterPro"/>
</dbReference>
<dbReference type="GO" id="GO:0008836">
    <property type="term" value="F:diaminopimelate decarboxylase activity"/>
    <property type="evidence" value="ECO:0007669"/>
    <property type="project" value="TreeGrafter"/>
</dbReference>
<evidence type="ECO:0000256" key="9">
    <source>
        <dbReference type="ARBA" id="ARBA00047351"/>
    </source>
</evidence>
<dbReference type="InterPro" id="IPR009006">
    <property type="entry name" value="Ala_racemase/Decarboxylase_C"/>
</dbReference>
<keyword evidence="7 12" id="KW-0456">Lyase</keyword>
<dbReference type="GO" id="GO:0008295">
    <property type="term" value="P:spermidine biosynthetic process"/>
    <property type="evidence" value="ECO:0007669"/>
    <property type="project" value="UniProtKB-KW"/>
</dbReference>
<dbReference type="AlphaFoldDB" id="A0A9D2UI42"/>
<dbReference type="InterPro" id="IPR005730">
    <property type="entry name" value="Nsp_de-COase"/>
</dbReference>
<proteinExistence type="inferred from homology"/>
<dbReference type="NCBIfam" id="TIGR01047">
    <property type="entry name" value="nspC"/>
    <property type="match status" value="1"/>
</dbReference>
<comment type="cofactor">
    <cofactor evidence="1">
        <name>pyridoxal 5'-phosphate</name>
        <dbReference type="ChEBI" id="CHEBI:597326"/>
    </cofactor>
</comment>
<dbReference type="CDD" id="cd06829">
    <property type="entry name" value="PLPDE_III_CANSDC"/>
    <property type="match status" value="1"/>
</dbReference>
<dbReference type="EC" id="4.1.1.96" evidence="2"/>
<name>A0A9D2UI42_9BACT</name>
<evidence type="ECO:0000256" key="4">
    <source>
        <dbReference type="ARBA" id="ARBA00022793"/>
    </source>
</evidence>
<dbReference type="PIRSF" id="PIRSF038941">
    <property type="entry name" value="NspC"/>
    <property type="match status" value="1"/>
</dbReference>
<dbReference type="SUPFAM" id="SSF50621">
    <property type="entry name" value="Alanine racemase C-terminal domain-like"/>
    <property type="match status" value="1"/>
</dbReference>
<comment type="caution">
    <text evidence="12">The sequence shown here is derived from an EMBL/GenBank/DDBJ whole genome shotgun (WGS) entry which is preliminary data.</text>
</comment>
<evidence type="ECO:0000256" key="7">
    <source>
        <dbReference type="ARBA" id="ARBA00023239"/>
    </source>
</evidence>
<evidence type="ECO:0000256" key="5">
    <source>
        <dbReference type="ARBA" id="ARBA00022898"/>
    </source>
</evidence>
<comment type="catalytic activity">
    <reaction evidence="10">
        <text>carboxynorspermidine + H(+) = norspermidine + CO2</text>
        <dbReference type="Rhea" id="RHEA:34099"/>
        <dbReference type="ChEBI" id="CHEBI:15378"/>
        <dbReference type="ChEBI" id="CHEBI:16526"/>
        <dbReference type="ChEBI" id="CHEBI:57920"/>
        <dbReference type="ChEBI" id="CHEBI:65070"/>
        <dbReference type="EC" id="4.1.1.96"/>
    </reaction>
</comment>
<dbReference type="PANTHER" id="PTHR43727:SF1">
    <property type="entry name" value="CARBOXYNORSPERMIDINE_CARBOXYSPERMIDINE DECARBOXYLASE"/>
    <property type="match status" value="1"/>
</dbReference>
<evidence type="ECO:0000256" key="6">
    <source>
        <dbReference type="ARBA" id="ARBA00023066"/>
    </source>
</evidence>
<protein>
    <recommendedName>
        <fullName evidence="3">Carboxynorspermidine/carboxyspermidine decarboxylase</fullName>
        <ecNumber evidence="2">4.1.1.96</ecNumber>
    </recommendedName>
</protein>
<keyword evidence="5" id="KW-0663">Pyridoxal phosphate</keyword>
<reference evidence="12" key="2">
    <citation type="submission" date="2021-04" db="EMBL/GenBank/DDBJ databases">
        <authorList>
            <person name="Gilroy R."/>
        </authorList>
    </citation>
    <scope>NUCLEOTIDE SEQUENCE</scope>
    <source>
        <strain evidence="12">MalCec1-1739</strain>
    </source>
</reference>
<sequence length="387" mass="43676">MSKKDSILKSRDFTSLPSPAYILDRELLSINMDTIDRVRRETKADIIVALKANAMWSIFPELKKHSDGATASSLAEAHLVFDKFGFKTHTYAPVYCENEIDEILSYSTHITFNSLTQYERFGARARAAGVSCGLRINPEYSTVETDLYNPCDRGSRLGVLSEDLIELPEGLEGLHFHSLCESQPDDLAATLEAVRKRFGRFFDRIKWLNLGGGHLMTHEEYDVDKLIDILNCLSADYPHLKLILEPGSAFTWDTGCLVATVEDIVSNGGTDTLMLNVSFACHMPDCLEMPYKPAIIGMHDPLDGERRWRMGGNSCLAGDFYGDWSFDDGHEPIVGERIVFRDMIHYTMVKTTMFNGVTHPEIGIYDPATGYRCVRKFGYADYRDRMS</sequence>
<dbReference type="EMBL" id="DWUP01000069">
    <property type="protein sequence ID" value="HJD52769.1"/>
    <property type="molecule type" value="Genomic_DNA"/>
</dbReference>
<comment type="similarity">
    <text evidence="8">Belongs to the Orn/Lys/Arg decarboxylase class-II family. NspC subfamily.</text>
</comment>
<keyword evidence="4" id="KW-0210">Decarboxylase</keyword>
<dbReference type="Gene3D" id="3.20.20.10">
    <property type="entry name" value="Alanine racemase"/>
    <property type="match status" value="1"/>
</dbReference>
<evidence type="ECO:0000313" key="13">
    <source>
        <dbReference type="Proteomes" id="UP000787625"/>
    </source>
</evidence>
<dbReference type="Proteomes" id="UP000787625">
    <property type="component" value="Unassembled WGS sequence"/>
</dbReference>
<comment type="catalytic activity">
    <reaction evidence="9">
        <text>carboxyspermidine + H(+) = spermidine + CO2</text>
        <dbReference type="Rhea" id="RHEA:34095"/>
        <dbReference type="ChEBI" id="CHEBI:15378"/>
        <dbReference type="ChEBI" id="CHEBI:16526"/>
        <dbReference type="ChEBI" id="CHEBI:57834"/>
        <dbReference type="ChEBI" id="CHEBI:65072"/>
        <dbReference type="EC" id="4.1.1.96"/>
    </reaction>
</comment>
<evidence type="ECO:0000256" key="10">
    <source>
        <dbReference type="ARBA" id="ARBA00047389"/>
    </source>
</evidence>
<reference evidence="12" key="1">
    <citation type="journal article" date="2021" name="PeerJ">
        <title>Extensive microbial diversity within the chicken gut microbiome revealed by metagenomics and culture.</title>
        <authorList>
            <person name="Gilroy R."/>
            <person name="Ravi A."/>
            <person name="Getino M."/>
            <person name="Pursley I."/>
            <person name="Horton D.L."/>
            <person name="Alikhan N.F."/>
            <person name="Baker D."/>
            <person name="Gharbi K."/>
            <person name="Hall N."/>
            <person name="Watson M."/>
            <person name="Adriaenssens E.M."/>
            <person name="Foster-Nyarko E."/>
            <person name="Jarju S."/>
            <person name="Secka A."/>
            <person name="Antonio M."/>
            <person name="Oren A."/>
            <person name="Chaudhuri R.R."/>
            <person name="La Ragione R."/>
            <person name="Hildebrand F."/>
            <person name="Pallen M.J."/>
        </authorList>
    </citation>
    <scope>NUCLEOTIDE SEQUENCE</scope>
    <source>
        <strain evidence="12">MalCec1-1739</strain>
    </source>
</reference>
<keyword evidence="6" id="KW-0745">Spermidine biosynthesis</keyword>
<dbReference type="PANTHER" id="PTHR43727">
    <property type="entry name" value="DIAMINOPIMELATE DECARBOXYLASE"/>
    <property type="match status" value="1"/>
</dbReference>
<organism evidence="12 13">
    <name type="scientific">Candidatus Avibacteroides avistercoris</name>
    <dbReference type="NCBI Taxonomy" id="2840690"/>
    <lineage>
        <taxon>Bacteria</taxon>
        <taxon>Pseudomonadati</taxon>
        <taxon>Bacteroidota</taxon>
        <taxon>Bacteroidia</taxon>
        <taxon>Bacteroidales</taxon>
        <taxon>Bacteroidaceae</taxon>
        <taxon>Bacteroidaceae incertae sedis</taxon>
        <taxon>Candidatus Avibacteroides</taxon>
    </lineage>
</organism>
<evidence type="ECO:0000313" key="12">
    <source>
        <dbReference type="EMBL" id="HJD52769.1"/>
    </source>
</evidence>
<evidence type="ECO:0000256" key="1">
    <source>
        <dbReference type="ARBA" id="ARBA00001933"/>
    </source>
</evidence>